<feature type="transmembrane region" description="Helical" evidence="6">
    <location>
        <begin position="228"/>
        <end position="257"/>
    </location>
</feature>
<evidence type="ECO:0000256" key="2">
    <source>
        <dbReference type="ARBA" id="ARBA00009773"/>
    </source>
</evidence>
<comment type="caution">
    <text evidence="7">The sequence shown here is derived from an EMBL/GenBank/DDBJ whole genome shotgun (WGS) entry which is preliminary data.</text>
</comment>
<proteinExistence type="inferred from homology"/>
<dbReference type="GO" id="GO:0055085">
    <property type="term" value="P:transmembrane transport"/>
    <property type="evidence" value="ECO:0007669"/>
    <property type="project" value="TreeGrafter"/>
</dbReference>
<feature type="transmembrane region" description="Helical" evidence="6">
    <location>
        <begin position="200"/>
        <end position="222"/>
    </location>
</feature>
<dbReference type="InterPro" id="IPR002549">
    <property type="entry name" value="AI-2E-like"/>
</dbReference>
<accession>A0A7W6RAZ7</accession>
<evidence type="ECO:0000313" key="7">
    <source>
        <dbReference type="EMBL" id="MBB4265164.1"/>
    </source>
</evidence>
<evidence type="ECO:0000256" key="4">
    <source>
        <dbReference type="ARBA" id="ARBA00022989"/>
    </source>
</evidence>
<dbReference type="PANTHER" id="PTHR21716">
    <property type="entry name" value="TRANSMEMBRANE PROTEIN"/>
    <property type="match status" value="1"/>
</dbReference>
<name>A0A7W6RAZ7_9PROT</name>
<gene>
    <name evidence="7" type="ORF">GGD89_000779</name>
</gene>
<dbReference type="Pfam" id="PF01594">
    <property type="entry name" value="AI-2E_transport"/>
    <property type="match status" value="1"/>
</dbReference>
<sequence length="351" mass="37848">MTTDSAFRSMIGLLWFGAAVLFGSLLVLGQTVLVPVAVAVIVWHLINALAGGIGQLPRVGARLPSWVCMTLALGIIGLLLYLFGRMASQNIAEVTDAAPMYQENLRRLLAEGSAALGLRQAIDLDDLLNQISIPDLVPQVAGAVSSLVGQAGLILVYVLFLLIEQRRFDRKLSALLPDPEQESWVRALLGRIQTDIQTYVWIKTLTSVLTGTISYAVLVAVGVDYAPFWAVVIFLLNYIPTIGSLLGVAFPAVLALVQFGTPAPFLIVVGVLGTVQVAIGNILEPRLMGQSLNMSPLVVILSLVVWGQIWGVVGMFLCVPLTGMIMIVLSYFPRTRWVAVLLSGDGRIHHD</sequence>
<comment type="subcellular location">
    <subcellularLocation>
        <location evidence="1">Membrane</location>
        <topology evidence="1">Multi-pass membrane protein</topology>
    </subcellularLocation>
</comment>
<dbReference type="RefSeq" id="WP_184042791.1">
    <property type="nucleotide sequence ID" value="NZ_JACIGK010000004.1"/>
</dbReference>
<evidence type="ECO:0000313" key="8">
    <source>
        <dbReference type="Proteomes" id="UP000554286"/>
    </source>
</evidence>
<reference evidence="7 8" key="1">
    <citation type="submission" date="2020-08" db="EMBL/GenBank/DDBJ databases">
        <title>Genome sequencing of Purple Non-Sulfur Bacteria from various extreme environments.</title>
        <authorList>
            <person name="Mayer M."/>
        </authorList>
    </citation>
    <scope>NUCLEOTIDE SEQUENCE [LARGE SCALE GENOMIC DNA]</scope>
    <source>
        <strain evidence="7 8">JA131</strain>
    </source>
</reference>
<feature type="transmembrane region" description="Helical" evidence="6">
    <location>
        <begin position="32"/>
        <end position="51"/>
    </location>
</feature>
<feature type="transmembrane region" description="Helical" evidence="6">
    <location>
        <begin position="7"/>
        <end position="26"/>
    </location>
</feature>
<feature type="transmembrane region" description="Helical" evidence="6">
    <location>
        <begin position="63"/>
        <end position="83"/>
    </location>
</feature>
<keyword evidence="3 6" id="KW-0812">Transmembrane</keyword>
<evidence type="ECO:0000256" key="1">
    <source>
        <dbReference type="ARBA" id="ARBA00004141"/>
    </source>
</evidence>
<feature type="transmembrane region" description="Helical" evidence="6">
    <location>
        <begin position="140"/>
        <end position="163"/>
    </location>
</feature>
<dbReference type="GO" id="GO:0016020">
    <property type="term" value="C:membrane"/>
    <property type="evidence" value="ECO:0007669"/>
    <property type="project" value="UniProtKB-SubCell"/>
</dbReference>
<protein>
    <submittedName>
        <fullName evidence="7">Putative PurR-regulated permease PerM</fullName>
    </submittedName>
</protein>
<dbReference type="EMBL" id="JACIGK010000004">
    <property type="protein sequence ID" value="MBB4265164.1"/>
    <property type="molecule type" value="Genomic_DNA"/>
</dbReference>
<evidence type="ECO:0000256" key="3">
    <source>
        <dbReference type="ARBA" id="ARBA00022692"/>
    </source>
</evidence>
<dbReference type="AlphaFoldDB" id="A0A7W6RAZ7"/>
<dbReference type="PANTHER" id="PTHR21716:SF64">
    <property type="entry name" value="AI-2 TRANSPORT PROTEIN TQSA"/>
    <property type="match status" value="1"/>
</dbReference>
<dbReference type="Proteomes" id="UP000554286">
    <property type="component" value="Unassembled WGS sequence"/>
</dbReference>
<organism evidence="7 8">
    <name type="scientific">Roseospira visakhapatnamensis</name>
    <dbReference type="NCBI Taxonomy" id="390880"/>
    <lineage>
        <taxon>Bacteria</taxon>
        <taxon>Pseudomonadati</taxon>
        <taxon>Pseudomonadota</taxon>
        <taxon>Alphaproteobacteria</taxon>
        <taxon>Rhodospirillales</taxon>
        <taxon>Rhodospirillaceae</taxon>
        <taxon>Roseospira</taxon>
    </lineage>
</organism>
<keyword evidence="5 6" id="KW-0472">Membrane</keyword>
<feature type="transmembrane region" description="Helical" evidence="6">
    <location>
        <begin position="264"/>
        <end position="283"/>
    </location>
</feature>
<keyword evidence="8" id="KW-1185">Reference proteome</keyword>
<evidence type="ECO:0000256" key="5">
    <source>
        <dbReference type="ARBA" id="ARBA00023136"/>
    </source>
</evidence>
<keyword evidence="4 6" id="KW-1133">Transmembrane helix</keyword>
<comment type="similarity">
    <text evidence="2">Belongs to the autoinducer-2 exporter (AI-2E) (TC 2.A.86) family.</text>
</comment>
<feature type="transmembrane region" description="Helical" evidence="6">
    <location>
        <begin position="303"/>
        <end position="332"/>
    </location>
</feature>
<evidence type="ECO:0000256" key="6">
    <source>
        <dbReference type="SAM" id="Phobius"/>
    </source>
</evidence>